<dbReference type="Gene3D" id="3.40.50.1460">
    <property type="match status" value="1"/>
</dbReference>
<name>A0A815JKL6_9BILA</name>
<proteinExistence type="predicted"/>
<dbReference type="SUPFAM" id="SSF101898">
    <property type="entry name" value="NHL repeat"/>
    <property type="match status" value="1"/>
</dbReference>
<dbReference type="CDD" id="cd05819">
    <property type="entry name" value="NHL"/>
    <property type="match status" value="1"/>
</dbReference>
<dbReference type="OrthoDB" id="417046at2759"/>
<dbReference type="Pfam" id="PF00656">
    <property type="entry name" value="Peptidase_C14"/>
    <property type="match status" value="1"/>
</dbReference>
<dbReference type="PANTHER" id="PTHR22576">
    <property type="entry name" value="MUCOSA ASSOCIATED LYMPHOID TISSUE LYMPHOMA TRANSLOCATION PROTEIN 1/PARACASPASE"/>
    <property type="match status" value="1"/>
</dbReference>
<dbReference type="AlphaFoldDB" id="A0A815JKL6"/>
<dbReference type="EMBL" id="CAJOAY010005246">
    <property type="protein sequence ID" value="CAF4100657.1"/>
    <property type="molecule type" value="Genomic_DNA"/>
</dbReference>
<sequence length="730" mass="82567">MASALPSSNNVIHAKRALLIGNNKYKKNSQLQYCTNDAEDLANKLHKIDFEITVGINLTYEQMDRMIKTFTDKINPDDLILFFFAGHGCQWNHLNFLMPIDDDRIKTNTNLECRAINAHATLEKIMSCRPSATIFLLDCCRNTFVCKSSNSNGLTSIRAVAGSFIGFACDANKVALDKSINGRNSIFTSHLLRHIDQPNLTIEEIMYDVCDGVRKATDDDQCPFRISSLIRKVYLNQQFTIHEPDKMHVASHNGYSIKKTREFIIKYGPYLRTTLQVAQILFKLGSFVIPQLDSVSDAVGSSIDTILPTPNKQKEIEDQLNLVEKLLDRVDHKWAKPKSMMLEQDKSRGVPLQGPDLREVETYLDVPDNKRSLGNLYRTVTVDGHVRWVCLEHYDDISFNNTMSKYIDQLEAMGGQSILVNHININTKWKQHGITIVGSEGLRHLINQLSHPESISYPEGIYVDDDHETIYIADYENDRIVEWKYRAENGQVVAGGNGSNQLNYPRDVIVDKKNDSLIICDYGNRRVVQWSRQNGRNGETIISDIDCSRVTMNKNGDLYVADCDKNEVRRWKQGEREGTIVAGGNGQGNHLKQLNFPGYIFVDENHSVYVSDCENHRVMKWMKGAKEGIVVAGGKGEGNSLIQLSSPYGVIVDHLGSVYVADRYNNRIMRWCEGSCEGSIVVGGNGKGKQPNQFNHPKGLSFDVQGNLYVVDKWNNRIQKFDIDSNKINN</sequence>
<protein>
    <recommendedName>
        <fullName evidence="3">Caspase family p20 domain-containing protein</fullName>
    </recommendedName>
</protein>
<dbReference type="Pfam" id="PF01436">
    <property type="entry name" value="NHL"/>
    <property type="match status" value="1"/>
</dbReference>
<evidence type="ECO:0000256" key="1">
    <source>
        <dbReference type="ARBA" id="ARBA00022737"/>
    </source>
</evidence>
<dbReference type="GO" id="GO:0006508">
    <property type="term" value="P:proteolysis"/>
    <property type="evidence" value="ECO:0007669"/>
    <property type="project" value="InterPro"/>
</dbReference>
<reference evidence="4" key="1">
    <citation type="submission" date="2021-02" db="EMBL/GenBank/DDBJ databases">
        <authorList>
            <person name="Nowell W R."/>
        </authorList>
    </citation>
    <scope>NUCLEOTIDE SEQUENCE</scope>
</reference>
<dbReference type="InterPro" id="IPR029030">
    <property type="entry name" value="Caspase-like_dom_sf"/>
</dbReference>
<dbReference type="GO" id="GO:0004197">
    <property type="term" value="F:cysteine-type endopeptidase activity"/>
    <property type="evidence" value="ECO:0007669"/>
    <property type="project" value="InterPro"/>
</dbReference>
<keyword evidence="1" id="KW-0677">Repeat</keyword>
<dbReference type="InterPro" id="IPR011600">
    <property type="entry name" value="Pept_C14_caspase"/>
</dbReference>
<dbReference type="InterPro" id="IPR052039">
    <property type="entry name" value="Caspase-related_regulators"/>
</dbReference>
<comment type="caution">
    <text evidence="4">The sequence shown here is derived from an EMBL/GenBank/DDBJ whole genome shotgun (WGS) entry which is preliminary data.</text>
</comment>
<evidence type="ECO:0000259" key="3">
    <source>
        <dbReference type="PROSITE" id="PS50208"/>
    </source>
</evidence>
<evidence type="ECO:0000313" key="6">
    <source>
        <dbReference type="Proteomes" id="UP000663891"/>
    </source>
</evidence>
<dbReference type="Proteomes" id="UP000663881">
    <property type="component" value="Unassembled WGS sequence"/>
</dbReference>
<dbReference type="PROSITE" id="PS50208">
    <property type="entry name" value="CASPASE_P20"/>
    <property type="match status" value="1"/>
</dbReference>
<dbReference type="SUPFAM" id="SSF52129">
    <property type="entry name" value="Caspase-like"/>
    <property type="match status" value="1"/>
</dbReference>
<evidence type="ECO:0000313" key="4">
    <source>
        <dbReference type="EMBL" id="CAF1380284.1"/>
    </source>
</evidence>
<evidence type="ECO:0000313" key="5">
    <source>
        <dbReference type="EMBL" id="CAF4100657.1"/>
    </source>
</evidence>
<dbReference type="Proteomes" id="UP000663891">
    <property type="component" value="Unassembled WGS sequence"/>
</dbReference>
<dbReference type="PANTHER" id="PTHR22576:SF37">
    <property type="entry name" value="MUCOSA-ASSOCIATED LYMPHOID TISSUE LYMPHOMA TRANSLOCATION PROTEIN 1"/>
    <property type="match status" value="1"/>
</dbReference>
<gene>
    <name evidence="5" type="ORF">OKA104_LOCUS35659</name>
    <name evidence="4" type="ORF">VCS650_LOCUS35364</name>
</gene>
<dbReference type="InterPro" id="IPR001309">
    <property type="entry name" value="Pept_C14_p20"/>
</dbReference>
<organism evidence="4 6">
    <name type="scientific">Adineta steineri</name>
    <dbReference type="NCBI Taxonomy" id="433720"/>
    <lineage>
        <taxon>Eukaryota</taxon>
        <taxon>Metazoa</taxon>
        <taxon>Spiralia</taxon>
        <taxon>Gnathifera</taxon>
        <taxon>Rotifera</taxon>
        <taxon>Eurotatoria</taxon>
        <taxon>Bdelloidea</taxon>
        <taxon>Adinetida</taxon>
        <taxon>Adinetidae</taxon>
        <taxon>Adineta</taxon>
    </lineage>
</organism>
<dbReference type="InterPro" id="IPR001258">
    <property type="entry name" value="NHL_repeat"/>
</dbReference>
<evidence type="ECO:0000256" key="2">
    <source>
        <dbReference type="PROSITE-ProRule" id="PRU00504"/>
    </source>
</evidence>
<dbReference type="EMBL" id="CAJNON010000797">
    <property type="protein sequence ID" value="CAF1380284.1"/>
    <property type="molecule type" value="Genomic_DNA"/>
</dbReference>
<dbReference type="Gene3D" id="2.120.10.30">
    <property type="entry name" value="TolB, C-terminal domain"/>
    <property type="match status" value="2"/>
</dbReference>
<dbReference type="PROSITE" id="PS51125">
    <property type="entry name" value="NHL"/>
    <property type="match status" value="1"/>
</dbReference>
<feature type="domain" description="Caspase family p20" evidence="3">
    <location>
        <begin position="17"/>
        <end position="144"/>
    </location>
</feature>
<dbReference type="InterPro" id="IPR011042">
    <property type="entry name" value="6-blade_b-propeller_TolB-like"/>
</dbReference>
<accession>A0A815JKL6</accession>
<feature type="repeat" description="NHL" evidence="2">
    <location>
        <begin position="687"/>
        <end position="724"/>
    </location>
</feature>